<sequence length="131" mass="14441">MYDTNIWVSALRRQGNPFRCALLAAMGFAVSVTCDELLDELCRVLTQKFGMPFANVNRYIAVIRSFSEVVAITGQLRVVVDDPDDDKVIECALVGKADYIVTGDRHLLALGQYRSILIVKASQFLSTLGAP</sequence>
<keyword evidence="3" id="KW-1185">Reference proteome</keyword>
<organism evidence="2 3">
    <name type="scientific">Candidatus Fervidibacter sacchari</name>
    <dbReference type="NCBI Taxonomy" id="1448929"/>
    <lineage>
        <taxon>Bacteria</taxon>
        <taxon>Candidatus Fervidibacterota</taxon>
        <taxon>Candidatus Fervidibacter</taxon>
    </lineage>
</organism>
<dbReference type="SUPFAM" id="SSF88723">
    <property type="entry name" value="PIN domain-like"/>
    <property type="match status" value="1"/>
</dbReference>
<dbReference type="InterPro" id="IPR029060">
    <property type="entry name" value="PIN-like_dom_sf"/>
</dbReference>
<feature type="domain" description="PIN" evidence="1">
    <location>
        <begin position="2"/>
        <end position="106"/>
    </location>
</feature>
<evidence type="ECO:0000313" key="2">
    <source>
        <dbReference type="EMBL" id="MCS3920773.1"/>
    </source>
</evidence>
<protein>
    <submittedName>
        <fullName evidence="2">PIN family toxin of toxin-antitoxin system</fullName>
    </submittedName>
</protein>
<gene>
    <name evidence="2" type="ORF">M2350_003210</name>
</gene>
<evidence type="ECO:0000259" key="1">
    <source>
        <dbReference type="Pfam" id="PF13470"/>
    </source>
</evidence>
<dbReference type="EMBL" id="JANUCP010000007">
    <property type="protein sequence ID" value="MCS3920773.1"/>
    <property type="molecule type" value="Genomic_DNA"/>
</dbReference>
<dbReference type="RefSeq" id="WP_020250044.1">
    <property type="nucleotide sequence ID" value="NZ_CP130454.1"/>
</dbReference>
<dbReference type="NCBIfam" id="TIGR00305">
    <property type="entry name" value="putative toxin-antitoxin system toxin component, PIN family"/>
    <property type="match status" value="1"/>
</dbReference>
<reference evidence="2 3" key="1">
    <citation type="submission" date="2022-08" db="EMBL/GenBank/DDBJ databases">
        <title>Bacterial and archaeal communities from various locations to study Microbial Dark Matter (Phase II).</title>
        <authorList>
            <person name="Stepanauskas R."/>
        </authorList>
    </citation>
    <scope>NUCLEOTIDE SEQUENCE [LARGE SCALE GENOMIC DNA]</scope>
    <source>
        <strain evidence="2 3">PD1</strain>
    </source>
</reference>
<comment type="caution">
    <text evidence="2">The sequence shown here is derived from an EMBL/GenBank/DDBJ whole genome shotgun (WGS) entry which is preliminary data.</text>
</comment>
<dbReference type="InterPro" id="IPR002850">
    <property type="entry name" value="PIN_toxin-like"/>
</dbReference>
<dbReference type="PANTHER" id="PTHR34610:SF3">
    <property type="entry name" value="SSL7007 PROTEIN"/>
    <property type="match status" value="1"/>
</dbReference>
<evidence type="ECO:0000313" key="3">
    <source>
        <dbReference type="Proteomes" id="UP001204798"/>
    </source>
</evidence>
<name>A0ABT2EV24_9BACT</name>
<dbReference type="InterPro" id="IPR002716">
    <property type="entry name" value="PIN_dom"/>
</dbReference>
<accession>A0ABT2EV24</accession>
<dbReference type="Pfam" id="PF13470">
    <property type="entry name" value="PIN_3"/>
    <property type="match status" value="1"/>
</dbReference>
<proteinExistence type="predicted"/>
<dbReference type="PANTHER" id="PTHR34610">
    <property type="entry name" value="SSL7007 PROTEIN"/>
    <property type="match status" value="1"/>
</dbReference>
<dbReference type="Proteomes" id="UP001204798">
    <property type="component" value="Unassembled WGS sequence"/>
</dbReference>